<dbReference type="EMBL" id="BJWL01000008">
    <property type="protein sequence ID" value="GFY92917.1"/>
    <property type="molecule type" value="Genomic_DNA"/>
</dbReference>
<reference evidence="2 3" key="1">
    <citation type="submission" date="2019-07" db="EMBL/GenBank/DDBJ databases">
        <title>De Novo Assembly of kiwifruit Actinidia rufa.</title>
        <authorList>
            <person name="Sugita-Konishi S."/>
            <person name="Sato K."/>
            <person name="Mori E."/>
            <person name="Abe Y."/>
            <person name="Kisaki G."/>
            <person name="Hamano K."/>
            <person name="Suezawa K."/>
            <person name="Otani M."/>
            <person name="Fukuda T."/>
            <person name="Manabe T."/>
            <person name="Gomi K."/>
            <person name="Tabuchi M."/>
            <person name="Akimitsu K."/>
            <person name="Kataoka I."/>
        </authorList>
    </citation>
    <scope>NUCLEOTIDE SEQUENCE [LARGE SCALE GENOMIC DNA]</scope>
    <source>
        <strain evidence="3">cv. Fuchu</strain>
    </source>
</reference>
<dbReference type="AlphaFoldDB" id="A0A7J0F4Q8"/>
<evidence type="ECO:0000256" key="1">
    <source>
        <dbReference type="SAM" id="MobiDB-lite"/>
    </source>
</evidence>
<sequence>MPKPLLISESSGVFALPSFSSPWSDSHAEGVLSGLTPTRNICSSAQVARAIVEATVSLKSPNYRSGPVNQKPMTSITKHALQCSCLLPRPCVSRPLYNRAHTMTCNNQAPDFEGLHRKMHGIAEQIRIINENNAHLIQHLATNNMPPLAALVLEDVDRSCHSRRSGIHEKEVQFHLSLGLLAELTMQRARGLGEEDGHLAGTTGRQGTEIDPPPKRLENWTQVTFVHLCRSLEPMPRSSTEVLSNSNCWLLASKLLQQHLSTNSALILCPDKLVSSTLPNFMLNGS</sequence>
<keyword evidence="3" id="KW-1185">Reference proteome</keyword>
<feature type="region of interest" description="Disordered" evidence="1">
    <location>
        <begin position="195"/>
        <end position="216"/>
    </location>
</feature>
<organism evidence="2 3">
    <name type="scientific">Actinidia rufa</name>
    <dbReference type="NCBI Taxonomy" id="165716"/>
    <lineage>
        <taxon>Eukaryota</taxon>
        <taxon>Viridiplantae</taxon>
        <taxon>Streptophyta</taxon>
        <taxon>Embryophyta</taxon>
        <taxon>Tracheophyta</taxon>
        <taxon>Spermatophyta</taxon>
        <taxon>Magnoliopsida</taxon>
        <taxon>eudicotyledons</taxon>
        <taxon>Gunneridae</taxon>
        <taxon>Pentapetalae</taxon>
        <taxon>asterids</taxon>
        <taxon>Ericales</taxon>
        <taxon>Actinidiaceae</taxon>
        <taxon>Actinidia</taxon>
    </lineage>
</organism>
<evidence type="ECO:0000313" key="3">
    <source>
        <dbReference type="Proteomes" id="UP000585474"/>
    </source>
</evidence>
<evidence type="ECO:0000313" key="2">
    <source>
        <dbReference type="EMBL" id="GFY92917.1"/>
    </source>
</evidence>
<protein>
    <submittedName>
        <fullName evidence="2">Uncharacterized protein</fullName>
    </submittedName>
</protein>
<accession>A0A7J0F4Q8</accession>
<dbReference type="Proteomes" id="UP000585474">
    <property type="component" value="Unassembled WGS sequence"/>
</dbReference>
<proteinExistence type="predicted"/>
<name>A0A7J0F4Q8_9ERIC</name>
<comment type="caution">
    <text evidence="2">The sequence shown here is derived from an EMBL/GenBank/DDBJ whole genome shotgun (WGS) entry which is preliminary data.</text>
</comment>
<gene>
    <name evidence="2" type="ORF">Acr_08g0013130</name>
</gene>